<evidence type="ECO:0000313" key="3">
    <source>
        <dbReference type="Proteomes" id="UP000321933"/>
    </source>
</evidence>
<sequence length="337" mass="37017">MGLKLRVNPGIAALLTAVLLASTVARAEDVLPSWREGPARDAIIAFVGAVTKEGADSYVPPVERVATFDNDGTLWSEQPVYFQLLFALDRIRALAPQHPEWKDTEPFKSAISGDMEGLKAGGMDGLMKIVAASHTGVTADEFAAAARTWLGASRHPQTGKPYTEMVYQPMLELLDYLRANEFSVFIVSGGGIDFLRVFAEEVYGVAPEQVVGSTLEAHFELRDGIPVIVRDAKVSLIDDKAGKPVGIYRHIGRRPIFAAGNSDGDLQMLQYTTIPRSSADTRPRFGLIVRHTDAEREYAYDRQSAIGKLDQALDEAPRRGWLVVDMKKDWRTVYPGA</sequence>
<dbReference type="InterPro" id="IPR023214">
    <property type="entry name" value="HAD_sf"/>
</dbReference>
<dbReference type="SUPFAM" id="SSF56784">
    <property type="entry name" value="HAD-like"/>
    <property type="match status" value="1"/>
</dbReference>
<keyword evidence="3" id="KW-1185">Reference proteome</keyword>
<organism evidence="2 3">
    <name type="scientific">Parahaliea aestuarii</name>
    <dbReference type="NCBI Taxonomy" id="1852021"/>
    <lineage>
        <taxon>Bacteria</taxon>
        <taxon>Pseudomonadati</taxon>
        <taxon>Pseudomonadota</taxon>
        <taxon>Gammaproteobacteria</taxon>
        <taxon>Cellvibrionales</taxon>
        <taxon>Halieaceae</taxon>
        <taxon>Parahaliea</taxon>
    </lineage>
</organism>
<gene>
    <name evidence="2" type="ORF">FVW59_05640</name>
</gene>
<accession>A0A5C9A1U2</accession>
<dbReference type="Gene3D" id="3.40.50.1000">
    <property type="entry name" value="HAD superfamily/HAD-like"/>
    <property type="match status" value="1"/>
</dbReference>
<dbReference type="Proteomes" id="UP000321933">
    <property type="component" value="Unassembled WGS sequence"/>
</dbReference>
<evidence type="ECO:0000256" key="1">
    <source>
        <dbReference type="SAM" id="SignalP"/>
    </source>
</evidence>
<protein>
    <submittedName>
        <fullName evidence="2">Haloacid dehalogenase-like hydrolase</fullName>
    </submittedName>
</protein>
<dbReference type="AlphaFoldDB" id="A0A5C9A1U2"/>
<dbReference type="EMBL" id="VRYZ01000002">
    <property type="protein sequence ID" value="TXS93321.1"/>
    <property type="molecule type" value="Genomic_DNA"/>
</dbReference>
<dbReference type="OrthoDB" id="9799365at2"/>
<dbReference type="CDD" id="cd01427">
    <property type="entry name" value="HAD_like"/>
    <property type="match status" value="1"/>
</dbReference>
<keyword evidence="2" id="KW-0378">Hydrolase</keyword>
<dbReference type="InterPro" id="IPR036412">
    <property type="entry name" value="HAD-like_sf"/>
</dbReference>
<keyword evidence="1" id="KW-0732">Signal</keyword>
<dbReference type="RefSeq" id="WP_148063257.1">
    <property type="nucleotide sequence ID" value="NZ_VRYZ01000002.1"/>
</dbReference>
<feature type="chain" id="PRO_5022755948" evidence="1">
    <location>
        <begin position="28"/>
        <end position="337"/>
    </location>
</feature>
<proteinExistence type="predicted"/>
<dbReference type="GO" id="GO:0016787">
    <property type="term" value="F:hydrolase activity"/>
    <property type="evidence" value="ECO:0007669"/>
    <property type="project" value="UniProtKB-KW"/>
</dbReference>
<reference evidence="2 3" key="1">
    <citation type="submission" date="2019-08" db="EMBL/GenBank/DDBJ databases">
        <title>Parahaliea maris sp. nov., isolated from the surface seawater.</title>
        <authorList>
            <person name="Liu Y."/>
        </authorList>
    </citation>
    <scope>NUCLEOTIDE SEQUENCE [LARGE SCALE GENOMIC DNA]</scope>
    <source>
        <strain evidence="2 3">S2-26</strain>
    </source>
</reference>
<feature type="signal peptide" evidence="1">
    <location>
        <begin position="1"/>
        <end position="27"/>
    </location>
</feature>
<comment type="caution">
    <text evidence="2">The sequence shown here is derived from an EMBL/GenBank/DDBJ whole genome shotgun (WGS) entry which is preliminary data.</text>
</comment>
<evidence type="ECO:0000313" key="2">
    <source>
        <dbReference type="EMBL" id="TXS93321.1"/>
    </source>
</evidence>
<dbReference type="Pfam" id="PF12710">
    <property type="entry name" value="HAD"/>
    <property type="match status" value="1"/>
</dbReference>
<name>A0A5C9A1U2_9GAMM</name>